<reference evidence="1 2" key="1">
    <citation type="journal article" date="2012" name="J. Bacteriol.">
        <title>Genome sequence of cold-adapted Pseudomonas mandelii strain JR-1.</title>
        <authorList>
            <person name="Jang S.H."/>
            <person name="Kim J."/>
            <person name="Kim J."/>
            <person name="Hong S."/>
            <person name="Lee C."/>
        </authorList>
    </citation>
    <scope>NUCLEOTIDE SEQUENCE [LARGE SCALE GENOMIC DNA]</scope>
    <source>
        <strain evidence="1 2">JR-1</strain>
        <plasmid evidence="2">Plasmid</plasmid>
    </source>
</reference>
<geneLocation type="plasmid" evidence="2"/>
<dbReference type="HOGENOM" id="CLU_3315591_0_0_6"/>
<evidence type="ECO:0000313" key="2">
    <source>
        <dbReference type="Proteomes" id="UP000026913"/>
    </source>
</evidence>
<name>A0A024EKC9_9PSED</name>
<gene>
    <name evidence="1" type="ORF">OU5_P0142</name>
</gene>
<organism evidence="1 2">
    <name type="scientific">Pseudomonas mandelii JR-1</name>
    <dbReference type="NCBI Taxonomy" id="1147786"/>
    <lineage>
        <taxon>Bacteria</taxon>
        <taxon>Pseudomonadati</taxon>
        <taxon>Pseudomonadota</taxon>
        <taxon>Gammaproteobacteria</taxon>
        <taxon>Pseudomonadales</taxon>
        <taxon>Pseudomonadaceae</taxon>
        <taxon>Pseudomonas</taxon>
    </lineage>
</organism>
<dbReference type="EMBL" id="CP005961">
    <property type="protein sequence ID" value="AHZ73394.1"/>
    <property type="molecule type" value="Genomic_DNA"/>
</dbReference>
<dbReference type="Proteomes" id="UP000026913">
    <property type="component" value="Plasmid unnamed"/>
</dbReference>
<sequence length="39" mass="4750">MSLLDRLTIIGNKLDWERWSMTVVGVEERRMTRMLVRKE</sequence>
<accession>A0A024EKC9</accession>
<keyword evidence="1" id="KW-0614">Plasmid</keyword>
<dbReference type="KEGG" id="pman:OU5_P0142"/>
<protein>
    <submittedName>
        <fullName evidence="1">Uncharacterized protein</fullName>
    </submittedName>
</protein>
<dbReference type="AlphaFoldDB" id="A0A024EKC9"/>
<evidence type="ECO:0000313" key="1">
    <source>
        <dbReference type="EMBL" id="AHZ73394.1"/>
    </source>
</evidence>
<proteinExistence type="predicted"/>